<dbReference type="SUPFAM" id="SSF52058">
    <property type="entry name" value="L domain-like"/>
    <property type="match status" value="1"/>
</dbReference>
<protein>
    <submittedName>
        <fullName evidence="6">Uncharacterized protein</fullName>
    </submittedName>
</protein>
<feature type="region of interest" description="Disordered" evidence="5">
    <location>
        <begin position="250"/>
        <end position="290"/>
    </location>
</feature>
<keyword evidence="7" id="KW-1185">Reference proteome</keyword>
<dbReference type="GO" id="GO:0005737">
    <property type="term" value="C:cytoplasm"/>
    <property type="evidence" value="ECO:0007669"/>
    <property type="project" value="UniProtKB-SubCell"/>
</dbReference>
<evidence type="ECO:0000313" key="7">
    <source>
        <dbReference type="Proteomes" id="UP000288216"/>
    </source>
</evidence>
<evidence type="ECO:0000256" key="5">
    <source>
        <dbReference type="SAM" id="MobiDB-lite"/>
    </source>
</evidence>
<evidence type="ECO:0000313" key="6">
    <source>
        <dbReference type="EMBL" id="GCB81704.1"/>
    </source>
</evidence>
<dbReference type="InterPro" id="IPR001611">
    <property type="entry name" value="Leu-rich_rpt"/>
</dbReference>
<dbReference type="InterPro" id="IPR032675">
    <property type="entry name" value="LRR_dom_sf"/>
</dbReference>
<dbReference type="AlphaFoldDB" id="A0A401Q8K6"/>
<dbReference type="PANTHER" id="PTHR22710">
    <property type="entry name" value="X-RAY RADIATION RESISTANCE ASSOCIATED PROTEIN 1 XRRA1"/>
    <property type="match status" value="1"/>
</dbReference>
<sequence length="303" mass="35389">MPKMYLHFVDRHSDLCSVNISDQHLHSVKEEDFKLFDSVVYVNAAENHLSLEPFRLFPAIRELDLSLNELAKLWLIPYDFPYLEVLNLSYNKLSSKDILTLGIIPQLKILHLTGNDLDSLPPDLTIPYDPLDWFDDPFPRFSALEVLMLDDNKLSDPCVFSSLANLQRLKYLNLDQNSFTGIPYLQQMESSMLEKSEHYQRSQPIIRQLKQPIECAKGEIIETFLSDFNDSRMSREQTYEEEEKVEEQIEENMEETIEWKVGDQAEETEETETETEEEEDEEEEFSEGGFIFTICSPFPSLYS</sequence>
<reference evidence="6 7" key="1">
    <citation type="journal article" date="2018" name="Nat. Ecol. Evol.">
        <title>Shark genomes provide insights into elasmobranch evolution and the origin of vertebrates.</title>
        <authorList>
            <person name="Hara Y"/>
            <person name="Yamaguchi K"/>
            <person name="Onimaru K"/>
            <person name="Kadota M"/>
            <person name="Koyanagi M"/>
            <person name="Keeley SD"/>
            <person name="Tatsumi K"/>
            <person name="Tanaka K"/>
            <person name="Motone F"/>
            <person name="Kageyama Y"/>
            <person name="Nozu R"/>
            <person name="Adachi N"/>
            <person name="Nishimura O"/>
            <person name="Nakagawa R"/>
            <person name="Tanegashima C"/>
            <person name="Kiyatake I"/>
            <person name="Matsumoto R"/>
            <person name="Murakumo K"/>
            <person name="Nishida K"/>
            <person name="Terakita A"/>
            <person name="Kuratani S"/>
            <person name="Sato K"/>
            <person name="Hyodo S Kuraku.S."/>
        </authorList>
    </citation>
    <scope>NUCLEOTIDE SEQUENCE [LARGE SCALE GENOMIC DNA]</scope>
</reference>
<gene>
    <name evidence="6" type="ORF">scyTo_0021444</name>
</gene>
<dbReference type="Gene3D" id="3.80.10.10">
    <property type="entry name" value="Ribonuclease Inhibitor"/>
    <property type="match status" value="1"/>
</dbReference>
<keyword evidence="3" id="KW-0433">Leucine-rich repeat</keyword>
<comment type="subcellular location">
    <subcellularLocation>
        <location evidence="1">Cytoplasm</location>
    </subcellularLocation>
</comment>
<dbReference type="Proteomes" id="UP000288216">
    <property type="component" value="Unassembled WGS sequence"/>
</dbReference>
<dbReference type="OrthoDB" id="1687175at2759"/>
<dbReference type="PANTHER" id="PTHR22710:SF2">
    <property type="entry name" value="X-RAY RADIATION RESISTANCE-ASSOCIATED PROTEIN 1"/>
    <property type="match status" value="1"/>
</dbReference>
<evidence type="ECO:0000256" key="3">
    <source>
        <dbReference type="ARBA" id="ARBA00022614"/>
    </source>
</evidence>
<dbReference type="PROSITE" id="PS51450">
    <property type="entry name" value="LRR"/>
    <property type="match status" value="1"/>
</dbReference>
<dbReference type="STRING" id="75743.A0A401Q8K6"/>
<comment type="caution">
    <text evidence="6">The sequence shown here is derived from an EMBL/GenBank/DDBJ whole genome shotgun (WGS) entry which is preliminary data.</text>
</comment>
<proteinExistence type="predicted"/>
<dbReference type="EMBL" id="BFAA01019045">
    <property type="protein sequence ID" value="GCB81704.1"/>
    <property type="molecule type" value="Genomic_DNA"/>
</dbReference>
<evidence type="ECO:0000256" key="4">
    <source>
        <dbReference type="ARBA" id="ARBA00022737"/>
    </source>
</evidence>
<evidence type="ECO:0000256" key="2">
    <source>
        <dbReference type="ARBA" id="ARBA00022490"/>
    </source>
</evidence>
<keyword evidence="2" id="KW-0963">Cytoplasm</keyword>
<name>A0A401Q8K6_SCYTO</name>
<feature type="compositionally biased region" description="Acidic residues" evidence="5">
    <location>
        <begin position="264"/>
        <end position="286"/>
    </location>
</feature>
<evidence type="ECO:0000256" key="1">
    <source>
        <dbReference type="ARBA" id="ARBA00004496"/>
    </source>
</evidence>
<accession>A0A401Q8K6</accession>
<dbReference type="Pfam" id="PF00560">
    <property type="entry name" value="LRR_1"/>
    <property type="match status" value="1"/>
</dbReference>
<dbReference type="GO" id="GO:0005634">
    <property type="term" value="C:nucleus"/>
    <property type="evidence" value="ECO:0007669"/>
    <property type="project" value="TreeGrafter"/>
</dbReference>
<keyword evidence="4" id="KW-0677">Repeat</keyword>
<organism evidence="6 7">
    <name type="scientific">Scyliorhinus torazame</name>
    <name type="common">Cloudy catshark</name>
    <name type="synonym">Catulus torazame</name>
    <dbReference type="NCBI Taxonomy" id="75743"/>
    <lineage>
        <taxon>Eukaryota</taxon>
        <taxon>Metazoa</taxon>
        <taxon>Chordata</taxon>
        <taxon>Craniata</taxon>
        <taxon>Vertebrata</taxon>
        <taxon>Chondrichthyes</taxon>
        <taxon>Elasmobranchii</taxon>
        <taxon>Galeomorphii</taxon>
        <taxon>Galeoidea</taxon>
        <taxon>Carcharhiniformes</taxon>
        <taxon>Scyliorhinidae</taxon>
        <taxon>Scyliorhinus</taxon>
    </lineage>
</organism>